<sequence>IAAASISGTEAINFLRSTQVLSNFFFLGI</sequence>
<accession>X1HA34</accession>
<comment type="caution">
    <text evidence="1">The sequence shown here is derived from an EMBL/GenBank/DDBJ whole genome shotgun (WGS) entry which is preliminary data.</text>
</comment>
<evidence type="ECO:0000313" key="1">
    <source>
        <dbReference type="EMBL" id="GAH53925.1"/>
    </source>
</evidence>
<organism evidence="1">
    <name type="scientific">marine sediment metagenome</name>
    <dbReference type="NCBI Taxonomy" id="412755"/>
    <lineage>
        <taxon>unclassified sequences</taxon>
        <taxon>metagenomes</taxon>
        <taxon>ecological metagenomes</taxon>
    </lineage>
</organism>
<dbReference type="AlphaFoldDB" id="X1HA34"/>
<feature type="non-terminal residue" evidence="1">
    <location>
        <position position="1"/>
    </location>
</feature>
<protein>
    <submittedName>
        <fullName evidence="1">Uncharacterized protein</fullName>
    </submittedName>
</protein>
<proteinExistence type="predicted"/>
<name>X1HA34_9ZZZZ</name>
<dbReference type="EMBL" id="BARU01018221">
    <property type="protein sequence ID" value="GAH53925.1"/>
    <property type="molecule type" value="Genomic_DNA"/>
</dbReference>
<reference evidence="1" key="1">
    <citation type="journal article" date="2014" name="Front. Microbiol.">
        <title>High frequency of phylogenetically diverse reductive dehalogenase-homologous genes in deep subseafloor sedimentary metagenomes.</title>
        <authorList>
            <person name="Kawai M."/>
            <person name="Futagami T."/>
            <person name="Toyoda A."/>
            <person name="Takaki Y."/>
            <person name="Nishi S."/>
            <person name="Hori S."/>
            <person name="Arai W."/>
            <person name="Tsubouchi T."/>
            <person name="Morono Y."/>
            <person name="Uchiyama I."/>
            <person name="Ito T."/>
            <person name="Fujiyama A."/>
            <person name="Inagaki F."/>
            <person name="Takami H."/>
        </authorList>
    </citation>
    <scope>NUCLEOTIDE SEQUENCE</scope>
    <source>
        <strain evidence="1">Expedition CK06-06</strain>
    </source>
</reference>
<gene>
    <name evidence="1" type="ORF">S03H2_30137</name>
</gene>